<dbReference type="PANTHER" id="PTHR43866">
    <property type="entry name" value="MALONATE-SEMIALDEHYDE DEHYDROGENASE"/>
    <property type="match status" value="1"/>
</dbReference>
<dbReference type="InterPro" id="IPR016161">
    <property type="entry name" value="Ald_DH/histidinol_DH"/>
</dbReference>
<dbReference type="GO" id="GO:0006210">
    <property type="term" value="P:thymine catabolic process"/>
    <property type="evidence" value="ECO:0007669"/>
    <property type="project" value="TreeGrafter"/>
</dbReference>
<comment type="similarity">
    <text evidence="1">Belongs to the aldehyde dehydrogenase family.</text>
</comment>
<evidence type="ECO:0000256" key="4">
    <source>
        <dbReference type="ARBA" id="ARBA00042419"/>
    </source>
</evidence>
<comment type="function">
    <text evidence="2">Probable malonate and methylmalonate semialdehyde dehydrogenase involved in the catabolism of valine, thymine, and compounds catabolized by way of beta-alanine, including uracil and cytidine.</text>
</comment>
<dbReference type="GO" id="GO:0004491">
    <property type="term" value="F:methylmalonate-semialdehyde dehydrogenase (acylating, NAD) activity"/>
    <property type="evidence" value="ECO:0007669"/>
    <property type="project" value="UniProtKB-EC"/>
</dbReference>
<comment type="catalytic activity">
    <reaction evidence="5">
        <text>2-methyl-3-oxopropanoate + NAD(+) + CoA + H2O = propanoyl-CoA + hydrogencarbonate + NADH + H(+)</text>
        <dbReference type="Rhea" id="RHEA:20804"/>
        <dbReference type="ChEBI" id="CHEBI:15377"/>
        <dbReference type="ChEBI" id="CHEBI:15378"/>
        <dbReference type="ChEBI" id="CHEBI:17544"/>
        <dbReference type="ChEBI" id="CHEBI:57287"/>
        <dbReference type="ChEBI" id="CHEBI:57392"/>
        <dbReference type="ChEBI" id="CHEBI:57540"/>
        <dbReference type="ChEBI" id="CHEBI:57700"/>
        <dbReference type="ChEBI" id="CHEBI:57945"/>
        <dbReference type="EC" id="1.2.1.27"/>
    </reaction>
    <physiologicalReaction direction="left-to-right" evidence="5">
        <dbReference type="Rhea" id="RHEA:20805"/>
    </physiologicalReaction>
</comment>
<dbReference type="InParanoid" id="A0A6P7G8P3"/>
<reference evidence="8" key="1">
    <citation type="submission" date="2025-08" db="UniProtKB">
        <authorList>
            <consortium name="RefSeq"/>
        </authorList>
    </citation>
    <scope>IDENTIFICATION</scope>
    <source>
        <tissue evidence="8">Whole insect</tissue>
    </source>
</reference>
<organism evidence="8">
    <name type="scientific">Diabrotica virgifera virgifera</name>
    <name type="common">western corn rootworm</name>
    <dbReference type="NCBI Taxonomy" id="50390"/>
    <lineage>
        <taxon>Eukaryota</taxon>
        <taxon>Metazoa</taxon>
        <taxon>Ecdysozoa</taxon>
        <taxon>Arthropoda</taxon>
        <taxon>Hexapoda</taxon>
        <taxon>Insecta</taxon>
        <taxon>Pterygota</taxon>
        <taxon>Neoptera</taxon>
        <taxon>Endopterygota</taxon>
        <taxon>Coleoptera</taxon>
        <taxon>Polyphaga</taxon>
        <taxon>Cucujiformia</taxon>
        <taxon>Chrysomeloidea</taxon>
        <taxon>Chrysomelidae</taxon>
        <taxon>Galerucinae</taxon>
        <taxon>Diabroticina</taxon>
        <taxon>Diabroticites</taxon>
        <taxon>Diabrotica</taxon>
    </lineage>
</organism>
<dbReference type="InterPro" id="IPR015590">
    <property type="entry name" value="Aldehyde_DH_dom"/>
</dbReference>
<dbReference type="SUPFAM" id="SSF53720">
    <property type="entry name" value="ALDH-like"/>
    <property type="match status" value="1"/>
</dbReference>
<dbReference type="GO" id="GO:0005739">
    <property type="term" value="C:mitochondrion"/>
    <property type="evidence" value="ECO:0007669"/>
    <property type="project" value="TreeGrafter"/>
</dbReference>
<evidence type="ECO:0000313" key="8">
    <source>
        <dbReference type="RefSeq" id="XP_028145474.1"/>
    </source>
</evidence>
<accession>A0A6P7G8P3</accession>
<evidence type="ECO:0000256" key="2">
    <source>
        <dbReference type="ARBA" id="ARBA00037458"/>
    </source>
</evidence>
<dbReference type="AlphaFoldDB" id="A0A6P7G8P3"/>
<dbReference type="PANTHER" id="PTHR43866:SF3">
    <property type="entry name" value="METHYLMALONATE-SEMIALDEHYDE DEHYDROGENASE [ACYLATING], MITOCHONDRIAL"/>
    <property type="match status" value="1"/>
</dbReference>
<evidence type="ECO:0000256" key="6">
    <source>
        <dbReference type="ARBA" id="ARBA00048821"/>
    </source>
</evidence>
<feature type="non-terminal residue" evidence="8">
    <location>
        <position position="1"/>
    </location>
</feature>
<dbReference type="GO" id="GO:0006574">
    <property type="term" value="P:L-valine catabolic process"/>
    <property type="evidence" value="ECO:0007669"/>
    <property type="project" value="TreeGrafter"/>
</dbReference>
<evidence type="ECO:0000256" key="5">
    <source>
        <dbReference type="ARBA" id="ARBA00047644"/>
    </source>
</evidence>
<name>A0A6P7G8P3_DIAVI</name>
<evidence type="ECO:0000256" key="3">
    <source>
        <dbReference type="ARBA" id="ARBA00039517"/>
    </source>
</evidence>
<sequence>QDELQALYFIWRITSFIILEVIEHACAAGTLLQGESLQNISKDMDVVSYKLPLGVTAGICPFNFPAMVPLWMIPLALITGNTMIMKPSERDPGATMLIAELLNEVGCPPGVVNVSNLALIVSLYDFYINKILV</sequence>
<dbReference type="Pfam" id="PF00171">
    <property type="entry name" value="Aldedh"/>
    <property type="match status" value="1"/>
</dbReference>
<gene>
    <name evidence="8" type="primary">LOC114339048</name>
</gene>
<dbReference type="Gene3D" id="3.40.605.10">
    <property type="entry name" value="Aldehyde Dehydrogenase, Chain A, domain 1"/>
    <property type="match status" value="1"/>
</dbReference>
<evidence type="ECO:0000256" key="1">
    <source>
        <dbReference type="ARBA" id="ARBA00009986"/>
    </source>
</evidence>
<dbReference type="RefSeq" id="XP_028145474.1">
    <property type="nucleotide sequence ID" value="XM_028289673.1"/>
</dbReference>
<comment type="catalytic activity">
    <reaction evidence="6">
        <text>3-oxopropanoate + NAD(+) + CoA + H2O = hydrogencarbonate + acetyl-CoA + NADH + H(+)</text>
        <dbReference type="Rhea" id="RHEA:76615"/>
        <dbReference type="ChEBI" id="CHEBI:15377"/>
        <dbReference type="ChEBI" id="CHEBI:15378"/>
        <dbReference type="ChEBI" id="CHEBI:17544"/>
        <dbReference type="ChEBI" id="CHEBI:33190"/>
        <dbReference type="ChEBI" id="CHEBI:57287"/>
        <dbReference type="ChEBI" id="CHEBI:57288"/>
        <dbReference type="ChEBI" id="CHEBI:57540"/>
        <dbReference type="ChEBI" id="CHEBI:57945"/>
        <dbReference type="EC" id="1.2.1.27"/>
    </reaction>
    <physiologicalReaction direction="left-to-right" evidence="6">
        <dbReference type="Rhea" id="RHEA:76616"/>
    </physiologicalReaction>
</comment>
<dbReference type="InterPro" id="IPR016162">
    <property type="entry name" value="Ald_DH_N"/>
</dbReference>
<protein>
    <recommendedName>
        <fullName evidence="3">Probable methylmalonate-semialdehyde/malonate-semialdehyde dehydrogenase [acylating], mitochondrial</fullName>
    </recommendedName>
    <alternativeName>
        <fullName evidence="4">Malonate-semialdehyde dehydrogenase [acylating]</fullName>
    </alternativeName>
</protein>
<dbReference type="InterPro" id="IPR010061">
    <property type="entry name" value="MeMal-semiAld_DH"/>
</dbReference>
<proteinExistence type="inferred from homology"/>
<feature type="domain" description="Aldehyde dehydrogenase" evidence="7">
    <location>
        <begin position="19"/>
        <end position="114"/>
    </location>
</feature>
<evidence type="ECO:0000259" key="7">
    <source>
        <dbReference type="Pfam" id="PF00171"/>
    </source>
</evidence>